<sequence>MTVTNYTKKLTTITRILQSRREKKTTYPTHGSRMKSFERTFGNCTVSLKIARAGSLIRISGSCFVLMDNSWLMHGEFTYTSRSLTFWSNAGISKPEKFPTLARPQPLKILTSDTPEEKKYIYFYI</sequence>
<dbReference type="Proteomes" id="UP000091857">
    <property type="component" value="Chromosome 14"/>
</dbReference>
<comment type="caution">
    <text evidence="1">The sequence shown here is derived from an EMBL/GenBank/DDBJ whole genome shotgun (WGS) entry which is preliminary data.</text>
</comment>
<name>A0ACB7GDI8_MANES</name>
<keyword evidence="2" id="KW-1185">Reference proteome</keyword>
<evidence type="ECO:0000313" key="1">
    <source>
        <dbReference type="EMBL" id="KAG8638387.1"/>
    </source>
</evidence>
<gene>
    <name evidence="1" type="ORF">MANES_14G023550v8</name>
</gene>
<evidence type="ECO:0000313" key="2">
    <source>
        <dbReference type="Proteomes" id="UP000091857"/>
    </source>
</evidence>
<protein>
    <submittedName>
        <fullName evidence="1">Uncharacterized protein</fullName>
    </submittedName>
</protein>
<dbReference type="EMBL" id="CM004400">
    <property type="protein sequence ID" value="KAG8638387.1"/>
    <property type="molecule type" value="Genomic_DNA"/>
</dbReference>
<proteinExistence type="predicted"/>
<reference evidence="2" key="1">
    <citation type="journal article" date="2016" name="Nat. Biotechnol.">
        <title>Sequencing wild and cultivated cassava and related species reveals extensive interspecific hybridization and genetic diversity.</title>
        <authorList>
            <person name="Bredeson J.V."/>
            <person name="Lyons J.B."/>
            <person name="Prochnik S.E."/>
            <person name="Wu G.A."/>
            <person name="Ha C.M."/>
            <person name="Edsinger-Gonzales E."/>
            <person name="Grimwood J."/>
            <person name="Schmutz J."/>
            <person name="Rabbi I.Y."/>
            <person name="Egesi C."/>
            <person name="Nauluvula P."/>
            <person name="Lebot V."/>
            <person name="Ndunguru J."/>
            <person name="Mkamilo G."/>
            <person name="Bart R.S."/>
            <person name="Setter T.L."/>
            <person name="Gleadow R.M."/>
            <person name="Kulakow P."/>
            <person name="Ferguson M.E."/>
            <person name="Rounsley S."/>
            <person name="Rokhsar D.S."/>
        </authorList>
    </citation>
    <scope>NUCLEOTIDE SEQUENCE [LARGE SCALE GENOMIC DNA]</scope>
    <source>
        <strain evidence="2">cv. AM560-2</strain>
    </source>
</reference>
<organism evidence="1 2">
    <name type="scientific">Manihot esculenta</name>
    <name type="common">Cassava</name>
    <name type="synonym">Jatropha manihot</name>
    <dbReference type="NCBI Taxonomy" id="3983"/>
    <lineage>
        <taxon>Eukaryota</taxon>
        <taxon>Viridiplantae</taxon>
        <taxon>Streptophyta</taxon>
        <taxon>Embryophyta</taxon>
        <taxon>Tracheophyta</taxon>
        <taxon>Spermatophyta</taxon>
        <taxon>Magnoliopsida</taxon>
        <taxon>eudicotyledons</taxon>
        <taxon>Gunneridae</taxon>
        <taxon>Pentapetalae</taxon>
        <taxon>rosids</taxon>
        <taxon>fabids</taxon>
        <taxon>Malpighiales</taxon>
        <taxon>Euphorbiaceae</taxon>
        <taxon>Crotonoideae</taxon>
        <taxon>Manihoteae</taxon>
        <taxon>Manihot</taxon>
    </lineage>
</organism>
<accession>A0ACB7GDI8</accession>